<feature type="compositionally biased region" description="Acidic residues" evidence="1">
    <location>
        <begin position="898"/>
        <end position="919"/>
    </location>
</feature>
<sequence length="963" mass="109828">MRRDSRHKSHRSHKHSSRDARGRSDSEDDGSSRDRRQREDEVGAGAGARVSRDVEEEKRKASSSVHASQEKERHGMESGDISAERSGKRKEREEESCTPERWSGGGKEDVLTEKGNRKEDLGLVHYHKAEKIAPVTVETKSKSSRRREGSLERYADSSARSESAKRRSEKEHSRRESRDEKERDMERGSDRDKERDRATEREKKSQDYRHRRSGDAETRTQSSRKLGAEDERTTKKDTTDLDKDSERYLTKRRSGSNSTDKWHDDGKNNDDKRVSSRDDFKNESHKVEGHKDEHYKDDRYREKYYRDTDRDQRHRDTRHRDERYSRDYTSDRLDSKSKDRDKPPESYSKKSKLHGSEREVSPHAEDYGAKSRDSRVQKRSYDENDEHDGLKQKSAKEPRAHVEKNSSHSSKLDHRYQGKDDTANNLPKRSVSPKARSSKDQSRRGLKQSEYGHKEPVLDDRIRPTEERDKVSMDHERVSESFSSEKMRVKDRMNSDDREHVSVSQSPFKRSGHFSSSSPVHIPAQPPVRHSIESPSIYADESRIKSADRRSNGHSRRIIDPNIERGQQGMAWKNGPTWPSAVPNGFIPFQHGPPAHGFHSALQQFPPPSLFGARPYIEMNQSGFPYMHESDRFSGHGHPFGWHPTDDSCPPQLQGWDANNPLFGDKSKVHVRPDWDPNRHLLGGRGWDLNTEMWKGQNPNLNVESSAAHEMVEKPWTSFPGMLSKSNGEEEHLQLAQDGTTHLKQLSNSPDNNSRETTLEIEHEKAHLPGKTINDDRQNLCNYLSKIDVTFDLVPPELCEEIRSLLLPCNVSDKEELTNNGVQILAKGSNFGSLLPKTADTAFKRAMSVYWKQNHGKKVKFCSKQEKSANHTADMNDLKTVTASAPPSELLPEKAGPLEEEEDGLAADGDIEEVGDDAGDEKLQSDVMSGGVVLMESSEACDGVMPDCKVSLNRIHNPSESTH</sequence>
<dbReference type="PANTHER" id="PTHR34837:SF1">
    <property type="entry name" value="LOW PROTEIN: ZINC FINGER CCCH DOMAIN PROTEIN"/>
    <property type="match status" value="1"/>
</dbReference>
<feature type="region of interest" description="Disordered" evidence="1">
    <location>
        <begin position="1"/>
        <end position="530"/>
    </location>
</feature>
<evidence type="ECO:0000313" key="2">
    <source>
        <dbReference type="EMBL" id="KAG0455895.1"/>
    </source>
</evidence>
<feature type="compositionally biased region" description="Basic and acidic residues" evidence="1">
    <location>
        <begin position="106"/>
        <end position="131"/>
    </location>
</feature>
<feature type="compositionally biased region" description="Basic and acidic residues" evidence="1">
    <location>
        <begin position="162"/>
        <end position="218"/>
    </location>
</feature>
<organism evidence="2 3">
    <name type="scientific">Vanilla planifolia</name>
    <name type="common">Vanilla</name>
    <dbReference type="NCBI Taxonomy" id="51239"/>
    <lineage>
        <taxon>Eukaryota</taxon>
        <taxon>Viridiplantae</taxon>
        <taxon>Streptophyta</taxon>
        <taxon>Embryophyta</taxon>
        <taxon>Tracheophyta</taxon>
        <taxon>Spermatophyta</taxon>
        <taxon>Magnoliopsida</taxon>
        <taxon>Liliopsida</taxon>
        <taxon>Asparagales</taxon>
        <taxon>Orchidaceae</taxon>
        <taxon>Vanilloideae</taxon>
        <taxon>Vanilleae</taxon>
        <taxon>Vanilla</taxon>
    </lineage>
</organism>
<feature type="compositionally biased region" description="Basic and acidic residues" evidence="1">
    <location>
        <begin position="260"/>
        <end position="422"/>
    </location>
</feature>
<gene>
    <name evidence="2" type="ORF">HPP92_023683</name>
</gene>
<feature type="compositionally biased region" description="Polar residues" evidence="1">
    <location>
        <begin position="502"/>
        <end position="519"/>
    </location>
</feature>
<feature type="compositionally biased region" description="Basic and acidic residues" evidence="1">
    <location>
        <begin position="226"/>
        <end position="249"/>
    </location>
</feature>
<proteinExistence type="predicted"/>
<dbReference type="AlphaFoldDB" id="A0A835PNW9"/>
<feature type="region of interest" description="Disordered" evidence="1">
    <location>
        <begin position="870"/>
        <end position="931"/>
    </location>
</feature>
<reference evidence="2 3" key="1">
    <citation type="journal article" date="2020" name="Nat. Food">
        <title>A phased Vanilla planifolia genome enables genetic improvement of flavour and production.</title>
        <authorList>
            <person name="Hasing T."/>
            <person name="Tang H."/>
            <person name="Brym M."/>
            <person name="Khazi F."/>
            <person name="Huang T."/>
            <person name="Chambers A.H."/>
        </authorList>
    </citation>
    <scope>NUCLEOTIDE SEQUENCE [LARGE SCALE GENOMIC DNA]</scope>
    <source>
        <tissue evidence="2">Leaf</tissue>
    </source>
</reference>
<dbReference type="OrthoDB" id="1938945at2759"/>
<evidence type="ECO:0000256" key="1">
    <source>
        <dbReference type="SAM" id="MobiDB-lite"/>
    </source>
</evidence>
<feature type="compositionally biased region" description="Basic residues" evidence="1">
    <location>
        <begin position="1"/>
        <end position="16"/>
    </location>
</feature>
<feature type="compositionally biased region" description="Basic and acidic residues" evidence="1">
    <location>
        <begin position="50"/>
        <end position="60"/>
    </location>
</feature>
<dbReference type="EMBL" id="JADCNM010000013">
    <property type="protein sequence ID" value="KAG0455895.1"/>
    <property type="molecule type" value="Genomic_DNA"/>
</dbReference>
<feature type="compositionally biased region" description="Basic and acidic residues" evidence="1">
    <location>
        <begin position="17"/>
        <end position="41"/>
    </location>
</feature>
<feature type="compositionally biased region" description="Basic and acidic residues" evidence="1">
    <location>
        <begin position="450"/>
        <end position="501"/>
    </location>
</feature>
<dbReference type="PANTHER" id="PTHR34837">
    <property type="entry name" value="OS05G0595500 PROTEIN"/>
    <property type="match status" value="1"/>
</dbReference>
<evidence type="ECO:0000313" key="3">
    <source>
        <dbReference type="Proteomes" id="UP000639772"/>
    </source>
</evidence>
<comment type="caution">
    <text evidence="2">The sequence shown here is derived from an EMBL/GenBank/DDBJ whole genome shotgun (WGS) entry which is preliminary data.</text>
</comment>
<accession>A0A835PNW9</accession>
<dbReference type="Proteomes" id="UP000639772">
    <property type="component" value="Chromosome 13"/>
</dbReference>
<feature type="compositionally biased region" description="Basic and acidic residues" evidence="1">
    <location>
        <begin position="68"/>
        <end position="95"/>
    </location>
</feature>
<name>A0A835PNW9_VANPL</name>
<feature type="compositionally biased region" description="Basic and acidic residues" evidence="1">
    <location>
        <begin position="146"/>
        <end position="155"/>
    </location>
</feature>
<protein>
    <submittedName>
        <fullName evidence="2">Uncharacterized protein</fullName>
    </submittedName>
</protein>